<comment type="caution">
    <text evidence="1">The sequence shown here is derived from an EMBL/GenBank/DDBJ whole genome shotgun (WGS) entry which is preliminary data.</text>
</comment>
<protein>
    <submittedName>
        <fullName evidence="1">Uncharacterized protein</fullName>
    </submittedName>
</protein>
<reference evidence="1 2" key="1">
    <citation type="submission" date="2023-04" db="EMBL/GenBank/DDBJ databases">
        <title>Forest soil microbial communities from Buena Vista Peninsula, Colon Province, Panama.</title>
        <authorList>
            <person name="Bouskill N."/>
        </authorList>
    </citation>
    <scope>NUCLEOTIDE SEQUENCE [LARGE SCALE GENOMIC DNA]</scope>
    <source>
        <strain evidence="1 2">CFH S0262</strain>
    </source>
</reference>
<evidence type="ECO:0000313" key="2">
    <source>
        <dbReference type="Proteomes" id="UP001160334"/>
    </source>
</evidence>
<sequence length="98" mass="10987">MTTPQTFRKRVADVAAIQWTGDNPYAVRAFTGIRKVEPSGNHHVFTIQSGHGELYVEADNVWRDIAIGDWIVKGSRGFYPCKPDIFAQTYEEAEGGRS</sequence>
<keyword evidence="2" id="KW-1185">Reference proteome</keyword>
<dbReference type="Proteomes" id="UP001160334">
    <property type="component" value="Unassembled WGS sequence"/>
</dbReference>
<proteinExistence type="predicted"/>
<dbReference type="EMBL" id="JARXVC010000011">
    <property type="protein sequence ID" value="MDH6282900.1"/>
    <property type="molecule type" value="Genomic_DNA"/>
</dbReference>
<accession>A0ABT6MF04</accession>
<dbReference type="RefSeq" id="WP_280762181.1">
    <property type="nucleotide sequence ID" value="NZ_JARXVC010000011.1"/>
</dbReference>
<organism evidence="1 2">
    <name type="scientific">Prescottella agglutinans</name>
    <dbReference type="NCBI Taxonomy" id="1644129"/>
    <lineage>
        <taxon>Bacteria</taxon>
        <taxon>Bacillati</taxon>
        <taxon>Actinomycetota</taxon>
        <taxon>Actinomycetes</taxon>
        <taxon>Mycobacteriales</taxon>
        <taxon>Nocardiaceae</taxon>
        <taxon>Prescottella</taxon>
    </lineage>
</organism>
<gene>
    <name evidence="1" type="ORF">M2280_004137</name>
</gene>
<evidence type="ECO:0000313" key="1">
    <source>
        <dbReference type="EMBL" id="MDH6282900.1"/>
    </source>
</evidence>
<name>A0ABT6MF04_9NOCA</name>